<feature type="region of interest" description="Disordered" evidence="1">
    <location>
        <begin position="1"/>
        <end position="41"/>
    </location>
</feature>
<organism evidence="2 3">
    <name type="scientific">Pomacea canaliculata</name>
    <name type="common">Golden apple snail</name>
    <dbReference type="NCBI Taxonomy" id="400727"/>
    <lineage>
        <taxon>Eukaryota</taxon>
        <taxon>Metazoa</taxon>
        <taxon>Spiralia</taxon>
        <taxon>Lophotrochozoa</taxon>
        <taxon>Mollusca</taxon>
        <taxon>Gastropoda</taxon>
        <taxon>Caenogastropoda</taxon>
        <taxon>Architaenioglossa</taxon>
        <taxon>Ampullarioidea</taxon>
        <taxon>Ampullariidae</taxon>
        <taxon>Pomacea</taxon>
    </lineage>
</organism>
<feature type="compositionally biased region" description="Basic and acidic residues" evidence="1">
    <location>
        <begin position="139"/>
        <end position="158"/>
    </location>
</feature>
<sequence>MERKLQHESQQTVAPRPLYCTMEGTRTASPDWTPAREKFKMTTPLRLTGECKTSNARRVFGSRSRLSDPSKRPGWKNKELTDEACRKRRDGSGGKNLHGTFLHVFLSSPVENVTGTACAPDVASIGPTQPTSHVSNRFTETDVDPKGRRPEVRSVKGS</sequence>
<evidence type="ECO:0000313" key="3">
    <source>
        <dbReference type="Proteomes" id="UP000245119"/>
    </source>
</evidence>
<feature type="compositionally biased region" description="Basic and acidic residues" evidence="1">
    <location>
        <begin position="65"/>
        <end position="85"/>
    </location>
</feature>
<reference evidence="2 3" key="1">
    <citation type="submission" date="2018-04" db="EMBL/GenBank/DDBJ databases">
        <title>The genome of golden apple snail Pomacea canaliculata provides insight into stress tolerance and invasive adaptation.</title>
        <authorList>
            <person name="Liu C."/>
            <person name="Liu B."/>
            <person name="Ren Y."/>
            <person name="Zhang Y."/>
            <person name="Wang H."/>
            <person name="Li S."/>
            <person name="Jiang F."/>
            <person name="Yin L."/>
            <person name="Zhang G."/>
            <person name="Qian W."/>
            <person name="Fan W."/>
        </authorList>
    </citation>
    <scope>NUCLEOTIDE SEQUENCE [LARGE SCALE GENOMIC DNA]</scope>
    <source>
        <strain evidence="2">SZHN2017</strain>
        <tissue evidence="2">Muscle</tissue>
    </source>
</reference>
<keyword evidence="3" id="KW-1185">Reference proteome</keyword>
<feature type="region of interest" description="Disordered" evidence="1">
    <location>
        <begin position="121"/>
        <end position="158"/>
    </location>
</feature>
<comment type="caution">
    <text evidence="2">The sequence shown here is derived from an EMBL/GenBank/DDBJ whole genome shotgun (WGS) entry which is preliminary data.</text>
</comment>
<feature type="region of interest" description="Disordered" evidence="1">
    <location>
        <begin position="56"/>
        <end position="93"/>
    </location>
</feature>
<dbReference type="Proteomes" id="UP000245119">
    <property type="component" value="Linkage Group LG13"/>
</dbReference>
<evidence type="ECO:0000256" key="1">
    <source>
        <dbReference type="SAM" id="MobiDB-lite"/>
    </source>
</evidence>
<proteinExistence type="predicted"/>
<gene>
    <name evidence="2" type="ORF">C0Q70_20274</name>
</gene>
<feature type="compositionally biased region" description="Polar residues" evidence="1">
    <location>
        <begin position="126"/>
        <end position="138"/>
    </location>
</feature>
<dbReference type="AlphaFoldDB" id="A0A2T7NF29"/>
<evidence type="ECO:0000313" key="2">
    <source>
        <dbReference type="EMBL" id="PVD19783.1"/>
    </source>
</evidence>
<dbReference type="EMBL" id="PZQS01000013">
    <property type="protein sequence ID" value="PVD19783.1"/>
    <property type="molecule type" value="Genomic_DNA"/>
</dbReference>
<name>A0A2T7NF29_POMCA</name>
<protein>
    <submittedName>
        <fullName evidence="2">Uncharacterized protein</fullName>
    </submittedName>
</protein>
<accession>A0A2T7NF29</accession>